<accession>A0A6A6M4G6</accession>
<dbReference type="GO" id="GO:0000978">
    <property type="term" value="F:RNA polymerase II cis-regulatory region sequence-specific DNA binding"/>
    <property type="evidence" value="ECO:0007669"/>
    <property type="project" value="TreeGrafter"/>
</dbReference>
<dbReference type="PROSITE" id="PS50090">
    <property type="entry name" value="MYB_LIKE"/>
    <property type="match status" value="2"/>
</dbReference>
<protein>
    <submittedName>
        <fullName evidence="9">Uncharacterized protein</fullName>
    </submittedName>
</protein>
<evidence type="ECO:0000313" key="9">
    <source>
        <dbReference type="EMBL" id="KAF2306859.1"/>
    </source>
</evidence>
<dbReference type="Pfam" id="PF13921">
    <property type="entry name" value="Myb_DNA-bind_6"/>
    <property type="match status" value="1"/>
</dbReference>
<dbReference type="PANTHER" id="PTHR45614">
    <property type="entry name" value="MYB PROTEIN-RELATED"/>
    <property type="match status" value="1"/>
</dbReference>
<dbReference type="PANTHER" id="PTHR45614:SF259">
    <property type="entry name" value="MYB DOMAIN PROTEIN 89-RELATED"/>
    <property type="match status" value="1"/>
</dbReference>
<comment type="caution">
    <text evidence="9">The sequence shown here is derived from an EMBL/GenBank/DDBJ whole genome shotgun (WGS) entry which is preliminary data.</text>
</comment>
<gene>
    <name evidence="9" type="ORF">GH714_022102</name>
</gene>
<organism evidence="9 10">
    <name type="scientific">Hevea brasiliensis</name>
    <name type="common">Para rubber tree</name>
    <name type="synonym">Siphonia brasiliensis</name>
    <dbReference type="NCBI Taxonomy" id="3981"/>
    <lineage>
        <taxon>Eukaryota</taxon>
        <taxon>Viridiplantae</taxon>
        <taxon>Streptophyta</taxon>
        <taxon>Embryophyta</taxon>
        <taxon>Tracheophyta</taxon>
        <taxon>Spermatophyta</taxon>
        <taxon>Magnoliopsida</taxon>
        <taxon>eudicotyledons</taxon>
        <taxon>Gunneridae</taxon>
        <taxon>Pentapetalae</taxon>
        <taxon>rosids</taxon>
        <taxon>fabids</taxon>
        <taxon>Malpighiales</taxon>
        <taxon>Euphorbiaceae</taxon>
        <taxon>Crotonoideae</taxon>
        <taxon>Micrandreae</taxon>
        <taxon>Hevea</taxon>
    </lineage>
</organism>
<dbReference type="SUPFAM" id="SSF46689">
    <property type="entry name" value="Homeodomain-like"/>
    <property type="match status" value="1"/>
</dbReference>
<reference evidence="9 10" key="1">
    <citation type="journal article" date="2020" name="Mol. Plant">
        <title>The Chromosome-Based Rubber Tree Genome Provides New Insights into Spurge Genome Evolution and Rubber Biosynthesis.</title>
        <authorList>
            <person name="Liu J."/>
            <person name="Shi C."/>
            <person name="Shi C.C."/>
            <person name="Li W."/>
            <person name="Zhang Q.J."/>
            <person name="Zhang Y."/>
            <person name="Li K."/>
            <person name="Lu H.F."/>
            <person name="Shi C."/>
            <person name="Zhu S.T."/>
            <person name="Xiao Z.Y."/>
            <person name="Nan H."/>
            <person name="Yue Y."/>
            <person name="Zhu X.G."/>
            <person name="Wu Y."/>
            <person name="Hong X.N."/>
            <person name="Fan G.Y."/>
            <person name="Tong Y."/>
            <person name="Zhang D."/>
            <person name="Mao C.L."/>
            <person name="Liu Y.L."/>
            <person name="Hao S.J."/>
            <person name="Liu W.Q."/>
            <person name="Lv M.Q."/>
            <person name="Zhang H.B."/>
            <person name="Liu Y."/>
            <person name="Hu-Tang G.R."/>
            <person name="Wang J.P."/>
            <person name="Wang J.H."/>
            <person name="Sun Y.H."/>
            <person name="Ni S.B."/>
            <person name="Chen W.B."/>
            <person name="Zhang X.C."/>
            <person name="Jiao Y.N."/>
            <person name="Eichler E.E."/>
            <person name="Li G.H."/>
            <person name="Liu X."/>
            <person name="Gao L.Z."/>
        </authorList>
    </citation>
    <scope>NUCLEOTIDE SEQUENCE [LARGE SCALE GENOMIC DNA]</scope>
    <source>
        <strain evidence="10">cv. GT1</strain>
        <tissue evidence="9">Leaf</tissue>
    </source>
</reference>
<evidence type="ECO:0000256" key="1">
    <source>
        <dbReference type="ARBA" id="ARBA00004123"/>
    </source>
</evidence>
<keyword evidence="2" id="KW-0677">Repeat</keyword>
<feature type="domain" description="Myb-like" evidence="7">
    <location>
        <begin position="121"/>
        <end position="167"/>
    </location>
</feature>
<evidence type="ECO:0000256" key="5">
    <source>
        <dbReference type="ARBA" id="ARBA00023163"/>
    </source>
</evidence>
<sequence>MSVQHLRSDNNSFSGRQNMNFLPPPAASQLYLARFGVMGKSRETETKNPQTGFQFLSHSMDQNGKPWSIQQVENRGTKRPHDGSDGIFGIQKKDLSLNLVEEEEPKSSAPGKNGHTKLCARGHWRPAEDAKLKELVAQYGPQNWNLIAENLEGRSGKSCRLRWFNQLDPRINRRSFTEEEEERLFAAHRLYGNKWAMIARLFPGRTDNAVKNHWHVIMARRHREQSSIYRRRKPSSSSQIAPPIKGLDVNLQNNACSDSTTISSTIDESASTCTDLSLSPSTKAPPNLFTRFSPQGAPMGSFAEKEVTMGNLDFDKFYFSRVKGFSQTGSMGLVMGQDQPGQSDSNSDVSATESVGTAVIGDNENGNGKINMTFIDFLGVGAT</sequence>
<keyword evidence="5" id="KW-0804">Transcription</keyword>
<name>A0A6A6M4G6_HEVBR</name>
<dbReference type="SMART" id="SM00717">
    <property type="entry name" value="SANT"/>
    <property type="match status" value="2"/>
</dbReference>
<evidence type="ECO:0000256" key="6">
    <source>
        <dbReference type="ARBA" id="ARBA00023242"/>
    </source>
</evidence>
<dbReference type="InterPro" id="IPR017930">
    <property type="entry name" value="Myb_dom"/>
</dbReference>
<dbReference type="FunFam" id="1.10.10.60:FF:000356">
    <property type="entry name" value="MYB transcription factor"/>
    <property type="match status" value="1"/>
</dbReference>
<evidence type="ECO:0000259" key="8">
    <source>
        <dbReference type="PROSITE" id="PS51294"/>
    </source>
</evidence>
<dbReference type="GO" id="GO:0005634">
    <property type="term" value="C:nucleus"/>
    <property type="evidence" value="ECO:0007669"/>
    <property type="project" value="UniProtKB-SubCell"/>
</dbReference>
<evidence type="ECO:0000259" key="7">
    <source>
        <dbReference type="PROSITE" id="PS50090"/>
    </source>
</evidence>
<evidence type="ECO:0000256" key="2">
    <source>
        <dbReference type="ARBA" id="ARBA00022737"/>
    </source>
</evidence>
<evidence type="ECO:0000313" key="10">
    <source>
        <dbReference type="Proteomes" id="UP000467840"/>
    </source>
</evidence>
<dbReference type="Gene3D" id="1.10.10.60">
    <property type="entry name" value="Homeodomain-like"/>
    <property type="match status" value="2"/>
</dbReference>
<evidence type="ECO:0000256" key="3">
    <source>
        <dbReference type="ARBA" id="ARBA00023015"/>
    </source>
</evidence>
<dbReference type="InterPro" id="IPR001005">
    <property type="entry name" value="SANT/Myb"/>
</dbReference>
<dbReference type="GO" id="GO:0000981">
    <property type="term" value="F:DNA-binding transcription factor activity, RNA polymerase II-specific"/>
    <property type="evidence" value="ECO:0007669"/>
    <property type="project" value="TreeGrafter"/>
</dbReference>
<keyword evidence="4" id="KW-0238">DNA-binding</keyword>
<feature type="domain" description="Myb-like" evidence="7">
    <location>
        <begin position="168"/>
        <end position="218"/>
    </location>
</feature>
<proteinExistence type="predicted"/>
<dbReference type="InterPro" id="IPR050560">
    <property type="entry name" value="MYB_TF"/>
</dbReference>
<keyword evidence="6" id="KW-0539">Nucleus</keyword>
<comment type="subcellular location">
    <subcellularLocation>
        <location evidence="1">Nucleus</location>
    </subcellularLocation>
</comment>
<dbReference type="PROSITE" id="PS51294">
    <property type="entry name" value="HTH_MYB"/>
    <property type="match status" value="2"/>
</dbReference>
<dbReference type="Proteomes" id="UP000467840">
    <property type="component" value="Chromosome 9"/>
</dbReference>
<dbReference type="InterPro" id="IPR009057">
    <property type="entry name" value="Homeodomain-like_sf"/>
</dbReference>
<dbReference type="CDD" id="cd00167">
    <property type="entry name" value="SANT"/>
    <property type="match status" value="2"/>
</dbReference>
<feature type="domain" description="HTH myb-type" evidence="8">
    <location>
        <begin position="168"/>
        <end position="222"/>
    </location>
</feature>
<dbReference type="EMBL" id="JAAGAX010000008">
    <property type="protein sequence ID" value="KAF2306859.1"/>
    <property type="molecule type" value="Genomic_DNA"/>
</dbReference>
<evidence type="ECO:0000256" key="4">
    <source>
        <dbReference type="ARBA" id="ARBA00023125"/>
    </source>
</evidence>
<dbReference type="FunFam" id="1.10.10.60:FF:000060">
    <property type="entry name" value="MYB transcription factor"/>
    <property type="match status" value="1"/>
</dbReference>
<keyword evidence="10" id="KW-1185">Reference proteome</keyword>
<feature type="domain" description="HTH myb-type" evidence="8">
    <location>
        <begin position="121"/>
        <end position="167"/>
    </location>
</feature>
<keyword evidence="3" id="KW-0805">Transcription regulation</keyword>
<dbReference type="AlphaFoldDB" id="A0A6A6M4G6"/>